<reference evidence="9" key="2">
    <citation type="submission" date="2019-02" db="EMBL/GenBank/DDBJ databases">
        <title>Opniocepnalus argus Var Kimnra genome.</title>
        <authorList>
            <person name="Zhou C."/>
            <person name="Xiao S."/>
        </authorList>
    </citation>
    <scope>NUCLEOTIDE SEQUENCE [LARGE SCALE GENOMIC DNA]</scope>
</reference>
<evidence type="ECO:0000256" key="6">
    <source>
        <dbReference type="SAM" id="Phobius"/>
    </source>
</evidence>
<keyword evidence="6" id="KW-0812">Transmembrane</keyword>
<dbReference type="GO" id="GO:0005737">
    <property type="term" value="C:cytoplasm"/>
    <property type="evidence" value="ECO:0007669"/>
    <property type="project" value="TreeGrafter"/>
</dbReference>
<dbReference type="GO" id="GO:0004623">
    <property type="term" value="F:phospholipase A2 activity"/>
    <property type="evidence" value="ECO:0007669"/>
    <property type="project" value="TreeGrafter"/>
</dbReference>
<name>A0A6G1PQE2_CHAAH</name>
<dbReference type="Gene3D" id="3.90.1720.10">
    <property type="entry name" value="endopeptidase domain like (from Nostoc punctiforme)"/>
    <property type="match status" value="2"/>
</dbReference>
<dbReference type="AlphaFoldDB" id="A0A6G1PQE2"/>
<dbReference type="GO" id="GO:0016410">
    <property type="term" value="F:N-acyltransferase activity"/>
    <property type="evidence" value="ECO:0007669"/>
    <property type="project" value="TreeGrafter"/>
</dbReference>
<organism evidence="8 9">
    <name type="scientific">Channa argus</name>
    <name type="common">Northern snakehead</name>
    <name type="synonym">Ophicephalus argus</name>
    <dbReference type="NCBI Taxonomy" id="215402"/>
    <lineage>
        <taxon>Eukaryota</taxon>
        <taxon>Metazoa</taxon>
        <taxon>Chordata</taxon>
        <taxon>Craniata</taxon>
        <taxon>Vertebrata</taxon>
        <taxon>Euteleostomi</taxon>
        <taxon>Actinopterygii</taxon>
        <taxon>Neopterygii</taxon>
        <taxon>Teleostei</taxon>
        <taxon>Neoteleostei</taxon>
        <taxon>Acanthomorphata</taxon>
        <taxon>Anabantaria</taxon>
        <taxon>Anabantiformes</taxon>
        <taxon>Channoidei</taxon>
        <taxon>Channidae</taxon>
        <taxon>Channa</taxon>
    </lineage>
</organism>
<keyword evidence="2" id="KW-0808">Transferase</keyword>
<dbReference type="Pfam" id="PF04970">
    <property type="entry name" value="LRAT"/>
    <property type="match status" value="2"/>
</dbReference>
<evidence type="ECO:0000256" key="1">
    <source>
        <dbReference type="ARBA" id="ARBA00007824"/>
    </source>
</evidence>
<keyword evidence="6" id="KW-1133">Transmembrane helix</keyword>
<dbReference type="InterPro" id="IPR007053">
    <property type="entry name" value="LRAT_dom"/>
</dbReference>
<dbReference type="PANTHER" id="PTHR13943">
    <property type="entry name" value="HRAS-LIKE SUPPRESSOR - RELATED"/>
    <property type="match status" value="1"/>
</dbReference>
<protein>
    <submittedName>
        <fullName evidence="8">HRAS-like suppressor 2</fullName>
    </submittedName>
</protein>
<gene>
    <name evidence="8" type="ORF">EXN66_Car008113</name>
</gene>
<comment type="similarity">
    <text evidence="1">Belongs to the H-rev107 family.</text>
</comment>
<evidence type="ECO:0000256" key="4">
    <source>
        <dbReference type="ARBA" id="ARBA00023098"/>
    </source>
</evidence>
<sequence>MNQYNRLRVFTFTSLPHSLSISSAHNSEKMKTLILAAFLLLVVVINAQYQFGDIIAFPRKKNCVCFDFTYKHYAVYVGNESIAGKKPAEDIFHRTGTSKSEADCVFGKLSEEGPGSKDNYLDDRFPVGDHDAILGRILEKKNNCEKYSFRKNNCEHLATYVRHGKKRSEQLNAFRTKTNVTNNKQTQRENGLGEEMSSRVPTDLGDDRTYNRWKVQTMKKLILVAFVFQLVILINAYQFGDIVSFLRTKKCVCVTLSFKHFAVYVGNEAIDGKTEPDQDIFHHTGPSRHAPGCVFGKLAEEGDGVLENYLDKTHPPGDHDTILKRINEKKSNCGQYSLFRNNCEHLATYVRNGVAQSKQPGTDVASWTVFCKKEKGSKVIPEDVLEVSDDLEAVPCDRICNSCNQDSGAG</sequence>
<evidence type="ECO:0000259" key="7">
    <source>
        <dbReference type="PROSITE" id="PS51934"/>
    </source>
</evidence>
<dbReference type="Proteomes" id="UP000503349">
    <property type="component" value="Chromosome 7"/>
</dbReference>
<feature type="transmembrane region" description="Helical" evidence="6">
    <location>
        <begin position="34"/>
        <end position="51"/>
    </location>
</feature>
<feature type="domain" description="LRAT" evidence="7">
    <location>
        <begin position="62"/>
        <end position="170"/>
    </location>
</feature>
<keyword evidence="4" id="KW-0443">Lipid metabolism</keyword>
<evidence type="ECO:0000313" key="8">
    <source>
        <dbReference type="EMBL" id="KAF3692437.1"/>
    </source>
</evidence>
<evidence type="ECO:0000256" key="2">
    <source>
        <dbReference type="ARBA" id="ARBA00022679"/>
    </source>
</evidence>
<keyword evidence="3" id="KW-0378">Hydrolase</keyword>
<feature type="transmembrane region" description="Helical" evidence="6">
    <location>
        <begin position="221"/>
        <end position="240"/>
    </location>
</feature>
<dbReference type="GO" id="GO:0070292">
    <property type="term" value="P:N-acylphosphatidylethanolamine metabolic process"/>
    <property type="evidence" value="ECO:0007669"/>
    <property type="project" value="TreeGrafter"/>
</dbReference>
<keyword evidence="6" id="KW-0472">Membrane</keyword>
<dbReference type="GO" id="GO:0008970">
    <property type="term" value="F:phospholipase A1 activity"/>
    <property type="evidence" value="ECO:0007669"/>
    <property type="project" value="TreeGrafter"/>
</dbReference>
<evidence type="ECO:0000256" key="5">
    <source>
        <dbReference type="SAM" id="MobiDB-lite"/>
    </source>
</evidence>
<feature type="region of interest" description="Disordered" evidence="5">
    <location>
        <begin position="183"/>
        <end position="203"/>
    </location>
</feature>
<dbReference type="PANTHER" id="PTHR13943:SF77">
    <property type="entry name" value="LRAT DOMAIN-CONTAINING PROTEIN"/>
    <property type="match status" value="1"/>
</dbReference>
<accession>A0A6G1PQE2</accession>
<reference evidence="8 9" key="1">
    <citation type="submission" date="2019-02" db="EMBL/GenBank/DDBJ databases">
        <title>Opniocepnalus argus genome.</title>
        <authorList>
            <person name="Zhou C."/>
            <person name="Xiao S."/>
        </authorList>
    </citation>
    <scope>NUCLEOTIDE SEQUENCE [LARGE SCALE GENOMIC DNA]</scope>
    <source>
        <strain evidence="8">OARG1902GOOAL</strain>
        <tissue evidence="8">Muscle</tissue>
    </source>
</reference>
<proteinExistence type="inferred from homology"/>
<dbReference type="InterPro" id="IPR051496">
    <property type="entry name" value="H-rev107_PLA/AT"/>
</dbReference>
<feature type="domain" description="LRAT" evidence="7">
    <location>
        <begin position="250"/>
        <end position="359"/>
    </location>
</feature>
<evidence type="ECO:0000313" key="9">
    <source>
        <dbReference type="Proteomes" id="UP000503349"/>
    </source>
</evidence>
<evidence type="ECO:0000256" key="3">
    <source>
        <dbReference type="ARBA" id="ARBA00022801"/>
    </source>
</evidence>
<dbReference type="EMBL" id="CM015718">
    <property type="protein sequence ID" value="KAF3692437.1"/>
    <property type="molecule type" value="Genomic_DNA"/>
</dbReference>
<dbReference type="PROSITE" id="PS51934">
    <property type="entry name" value="LRAT"/>
    <property type="match status" value="2"/>
</dbReference>
<keyword evidence="9" id="KW-1185">Reference proteome</keyword>